<dbReference type="InterPro" id="IPR023205">
    <property type="entry name" value="DsbA/DsbL"/>
</dbReference>
<dbReference type="InterPro" id="IPR050824">
    <property type="entry name" value="Thiol_disulfide_DsbA"/>
</dbReference>
<dbReference type="Proteomes" id="UP000058020">
    <property type="component" value="Chromosome"/>
</dbReference>
<dbReference type="KEGG" id="tho:SP60_03070"/>
<dbReference type="SUPFAM" id="SSF52833">
    <property type="entry name" value="Thioredoxin-like"/>
    <property type="match status" value="1"/>
</dbReference>
<comment type="subcellular location">
    <subcellularLocation>
        <location evidence="1 7">Periplasm</location>
    </subcellularLocation>
</comment>
<evidence type="ECO:0000256" key="5">
    <source>
        <dbReference type="ARBA" id="ARBA00023157"/>
    </source>
</evidence>
<keyword evidence="12" id="KW-1185">Reference proteome</keyword>
<feature type="domain" description="Thioredoxin" evidence="10">
    <location>
        <begin position="11"/>
        <end position="152"/>
    </location>
</feature>
<evidence type="ECO:0000256" key="8">
    <source>
        <dbReference type="PIRSR" id="PIRSR001488-1"/>
    </source>
</evidence>
<evidence type="ECO:0000256" key="3">
    <source>
        <dbReference type="ARBA" id="ARBA00022729"/>
    </source>
</evidence>
<dbReference type="RefSeq" id="WP_053952201.1">
    <property type="nucleotide sequence ID" value="NZ_CP010552.1"/>
</dbReference>
<evidence type="ECO:0000256" key="1">
    <source>
        <dbReference type="ARBA" id="ARBA00004418"/>
    </source>
</evidence>
<dbReference type="GO" id="GO:0042597">
    <property type="term" value="C:periplasmic space"/>
    <property type="evidence" value="ECO:0007669"/>
    <property type="project" value="UniProtKB-SubCell"/>
</dbReference>
<dbReference type="InterPro" id="IPR036249">
    <property type="entry name" value="Thioredoxin-like_sf"/>
</dbReference>
<keyword evidence="5 7" id="KW-1015">Disulfide bond</keyword>
<evidence type="ECO:0000256" key="2">
    <source>
        <dbReference type="ARBA" id="ARBA00005791"/>
    </source>
</evidence>
<dbReference type="EMBL" id="CP010552">
    <property type="protein sequence ID" value="ALE53210.1"/>
    <property type="molecule type" value="Genomic_DNA"/>
</dbReference>
<dbReference type="OrthoDB" id="9784896at2"/>
<keyword evidence="4 7" id="KW-0574">Periplasm</keyword>
<organism evidence="11 12">
    <name type="scientific">Candidatus Thioglobus autotrophicus</name>
    <dbReference type="NCBI Taxonomy" id="1705394"/>
    <lineage>
        <taxon>Bacteria</taxon>
        <taxon>Pseudomonadati</taxon>
        <taxon>Pseudomonadota</taxon>
        <taxon>Gammaproteobacteria</taxon>
        <taxon>Candidatus Pseudothioglobaceae</taxon>
        <taxon>Candidatus Thioglobus</taxon>
    </lineage>
</organism>
<accession>A0A0M5LET3</accession>
<dbReference type="PROSITE" id="PS51352">
    <property type="entry name" value="THIOREDOXIN_2"/>
    <property type="match status" value="1"/>
</dbReference>
<dbReference type="AlphaFoldDB" id="A0A0M5LET3"/>
<evidence type="ECO:0000256" key="4">
    <source>
        <dbReference type="ARBA" id="ARBA00022764"/>
    </source>
</evidence>
<sequence>MPKIRLILSIFLLSFSTAIFAETYTEGEHYIALDKPVKTTTGAKVEVRELFWYYCPHCFNVEPVLDSWVKKLPSNTAFVRQPAVFSDRWMNGAIFYYVLEQLGEVERLHGQLFEAIHLHKTAFIDQADFVDWLVNQGVDKDKANGAFKSFSVRIKVNKSKVNTVKYHTSGVPALVINGKYWTDASHAGGELEMFKVADYLIEKESN</sequence>
<evidence type="ECO:0000256" key="9">
    <source>
        <dbReference type="SAM" id="SignalP"/>
    </source>
</evidence>
<feature type="disulfide bond" description="Redox-active" evidence="8">
    <location>
        <begin position="55"/>
        <end position="58"/>
    </location>
</feature>
<proteinExistence type="inferred from homology"/>
<dbReference type="InterPro" id="IPR013766">
    <property type="entry name" value="Thioredoxin_domain"/>
</dbReference>
<evidence type="ECO:0000256" key="6">
    <source>
        <dbReference type="ARBA" id="ARBA00023284"/>
    </source>
</evidence>
<evidence type="ECO:0000256" key="7">
    <source>
        <dbReference type="PIRNR" id="PIRNR001488"/>
    </source>
</evidence>
<comment type="similarity">
    <text evidence="2">Belongs to the thioredoxin family. DsbA subfamily.</text>
</comment>
<dbReference type="PIRSF" id="PIRSF001488">
    <property type="entry name" value="Tdi_protein"/>
    <property type="match status" value="1"/>
</dbReference>
<dbReference type="PANTHER" id="PTHR35891">
    <property type="entry name" value="THIOL:DISULFIDE INTERCHANGE PROTEIN DSBA"/>
    <property type="match status" value="1"/>
</dbReference>
<dbReference type="CDD" id="cd03019">
    <property type="entry name" value="DsbA_DsbA"/>
    <property type="match status" value="1"/>
</dbReference>
<name>A0A0M5LET3_9GAMM</name>
<keyword evidence="6" id="KW-0676">Redox-active center</keyword>
<evidence type="ECO:0000259" key="10">
    <source>
        <dbReference type="PROSITE" id="PS51352"/>
    </source>
</evidence>
<evidence type="ECO:0000313" key="11">
    <source>
        <dbReference type="EMBL" id="ALE53210.1"/>
    </source>
</evidence>
<feature type="signal peptide" evidence="9">
    <location>
        <begin position="1"/>
        <end position="21"/>
    </location>
</feature>
<reference evidence="11 12" key="1">
    <citation type="journal article" date="2015" name="Genome Announc.">
        <title>Genome Sequence of 'Candidatus Thioglobus autotrophica' Strain EF1, a Chemoautotroph from the SUP05 Clade of Marine Gammaproteobacteria.</title>
        <authorList>
            <person name="Shah V."/>
            <person name="Morris R.M."/>
        </authorList>
    </citation>
    <scope>NUCLEOTIDE SEQUENCE [LARGE SCALE GENOMIC DNA]</scope>
    <source>
        <strain evidence="11 12">EF1</strain>
    </source>
</reference>
<dbReference type="Pfam" id="PF01323">
    <property type="entry name" value="DSBA"/>
    <property type="match status" value="1"/>
</dbReference>
<gene>
    <name evidence="11" type="ORF">SP60_03070</name>
</gene>
<dbReference type="GO" id="GO:0016491">
    <property type="term" value="F:oxidoreductase activity"/>
    <property type="evidence" value="ECO:0007669"/>
    <property type="project" value="InterPro"/>
</dbReference>
<keyword evidence="3 9" id="KW-0732">Signal</keyword>
<dbReference type="InterPro" id="IPR001853">
    <property type="entry name" value="DSBA-like_thioredoxin_dom"/>
</dbReference>
<dbReference type="PANTHER" id="PTHR35891:SF2">
    <property type="entry name" value="THIOL:DISULFIDE INTERCHANGE PROTEIN DSBA"/>
    <property type="match status" value="1"/>
</dbReference>
<dbReference type="Gene3D" id="3.40.30.10">
    <property type="entry name" value="Glutaredoxin"/>
    <property type="match status" value="1"/>
</dbReference>
<feature type="chain" id="PRO_5005804963" description="Thiol:disulfide interchange protein" evidence="9">
    <location>
        <begin position="22"/>
        <end position="206"/>
    </location>
</feature>
<evidence type="ECO:0000313" key="12">
    <source>
        <dbReference type="Proteomes" id="UP000058020"/>
    </source>
</evidence>
<protein>
    <recommendedName>
        <fullName evidence="7">Thiol:disulfide interchange protein</fullName>
    </recommendedName>
</protein>
<dbReference type="STRING" id="1705394.SP60_03070"/>